<protein>
    <submittedName>
        <fullName evidence="1">Uncharacterized protein</fullName>
    </submittedName>
</protein>
<name>A0ACC2TF42_9FUNG</name>
<sequence>YSQPKPYVETATVLPPGGLLASHVRAQKLKPRTGVEPLHLAAKKKRGCLQKPAGGFKPPTTHQGRRGLFQTTLTYLGSLKWPEAGSRPGASFNAGLGELAAPSGIRAPSPNAIIGLGASNAILNQICWVLQQICYQADLLQNATSRSDKFQISAAAPAAQFLTVPSTPNHLSCTEVLARNLAATGAAI</sequence>
<evidence type="ECO:0000313" key="1">
    <source>
        <dbReference type="EMBL" id="KAJ9073279.1"/>
    </source>
</evidence>
<proteinExistence type="predicted"/>
<comment type="caution">
    <text evidence="1">The sequence shown here is derived from an EMBL/GenBank/DDBJ whole genome shotgun (WGS) entry which is preliminary data.</text>
</comment>
<organism evidence="1 2">
    <name type="scientific">Entomophthora muscae</name>
    <dbReference type="NCBI Taxonomy" id="34485"/>
    <lineage>
        <taxon>Eukaryota</taxon>
        <taxon>Fungi</taxon>
        <taxon>Fungi incertae sedis</taxon>
        <taxon>Zoopagomycota</taxon>
        <taxon>Entomophthoromycotina</taxon>
        <taxon>Entomophthoromycetes</taxon>
        <taxon>Entomophthorales</taxon>
        <taxon>Entomophthoraceae</taxon>
        <taxon>Entomophthora</taxon>
    </lineage>
</organism>
<evidence type="ECO:0000313" key="2">
    <source>
        <dbReference type="Proteomes" id="UP001165960"/>
    </source>
</evidence>
<gene>
    <name evidence="1" type="ORF">DSO57_1018161</name>
</gene>
<accession>A0ACC2TF42</accession>
<keyword evidence="2" id="KW-1185">Reference proteome</keyword>
<feature type="non-terminal residue" evidence="1">
    <location>
        <position position="1"/>
    </location>
</feature>
<reference evidence="1" key="1">
    <citation type="submission" date="2022-04" db="EMBL/GenBank/DDBJ databases">
        <title>Genome of the entomopathogenic fungus Entomophthora muscae.</title>
        <authorList>
            <person name="Elya C."/>
            <person name="Lovett B.R."/>
            <person name="Lee E."/>
            <person name="Macias A.M."/>
            <person name="Hajek A.E."/>
            <person name="De Bivort B.L."/>
            <person name="Kasson M.T."/>
            <person name="De Fine Licht H.H."/>
            <person name="Stajich J.E."/>
        </authorList>
    </citation>
    <scope>NUCLEOTIDE SEQUENCE</scope>
    <source>
        <strain evidence="1">Berkeley</strain>
    </source>
</reference>
<dbReference type="Proteomes" id="UP001165960">
    <property type="component" value="Unassembled WGS sequence"/>
</dbReference>
<dbReference type="EMBL" id="QTSX02002918">
    <property type="protein sequence ID" value="KAJ9073279.1"/>
    <property type="molecule type" value="Genomic_DNA"/>
</dbReference>